<sequence length="204" mass="22508">MPPCRDRSVYLHSFSHTPKTEEQTTTKSGIRKVAGAQMGVSHDLWLHPLIEHATKERQAVSTPFWPSGSQHKDSRPKLREAQKANQENERTANPENSRCGHCGTIHHRIIGASEGIQYGTLKIPLGAKMTNGTSRHTSEAPGLSRGTPEHSQCLPNGAPKRPDSRTDKRHPKTGLHTPKDHQDHGTGFRLRFGVHLGLPSGSRP</sequence>
<feature type="region of interest" description="Disordered" evidence="1">
    <location>
        <begin position="57"/>
        <end position="100"/>
    </location>
</feature>
<dbReference type="AlphaFoldDB" id="A0A218WZK8"/>
<accession>A0A218WZK8</accession>
<evidence type="ECO:0000256" key="1">
    <source>
        <dbReference type="SAM" id="MobiDB-lite"/>
    </source>
</evidence>
<organism evidence="2 3">
    <name type="scientific">Punica granatum</name>
    <name type="common">Pomegranate</name>
    <dbReference type="NCBI Taxonomy" id="22663"/>
    <lineage>
        <taxon>Eukaryota</taxon>
        <taxon>Viridiplantae</taxon>
        <taxon>Streptophyta</taxon>
        <taxon>Embryophyta</taxon>
        <taxon>Tracheophyta</taxon>
        <taxon>Spermatophyta</taxon>
        <taxon>Magnoliopsida</taxon>
        <taxon>eudicotyledons</taxon>
        <taxon>Gunneridae</taxon>
        <taxon>Pentapetalae</taxon>
        <taxon>rosids</taxon>
        <taxon>malvids</taxon>
        <taxon>Myrtales</taxon>
        <taxon>Lythraceae</taxon>
        <taxon>Punica</taxon>
    </lineage>
</organism>
<proteinExistence type="predicted"/>
<dbReference type="Proteomes" id="UP000197138">
    <property type="component" value="Unassembled WGS sequence"/>
</dbReference>
<feature type="compositionally biased region" description="Basic and acidic residues" evidence="1">
    <location>
        <begin position="70"/>
        <end position="92"/>
    </location>
</feature>
<feature type="compositionally biased region" description="Basic and acidic residues" evidence="1">
    <location>
        <begin position="177"/>
        <end position="186"/>
    </location>
</feature>
<gene>
    <name evidence="2" type="ORF">CDL15_Pgr018545</name>
</gene>
<evidence type="ECO:0000313" key="3">
    <source>
        <dbReference type="Proteomes" id="UP000197138"/>
    </source>
</evidence>
<protein>
    <submittedName>
        <fullName evidence="2">Uncharacterized protein</fullName>
    </submittedName>
</protein>
<comment type="caution">
    <text evidence="2">The sequence shown here is derived from an EMBL/GenBank/DDBJ whole genome shotgun (WGS) entry which is preliminary data.</text>
</comment>
<feature type="region of interest" description="Disordered" evidence="1">
    <location>
        <begin position="129"/>
        <end position="204"/>
    </location>
</feature>
<feature type="region of interest" description="Disordered" evidence="1">
    <location>
        <begin position="1"/>
        <end position="27"/>
    </location>
</feature>
<reference evidence="3" key="1">
    <citation type="journal article" date="2017" name="Plant J.">
        <title>The pomegranate (Punica granatum L.) genome and the genomics of punicalagin biosynthesis.</title>
        <authorList>
            <person name="Qin G."/>
            <person name="Xu C."/>
            <person name="Ming R."/>
            <person name="Tang H."/>
            <person name="Guyot R."/>
            <person name="Kramer E.M."/>
            <person name="Hu Y."/>
            <person name="Yi X."/>
            <person name="Qi Y."/>
            <person name="Xu X."/>
            <person name="Gao Z."/>
            <person name="Pan H."/>
            <person name="Jian J."/>
            <person name="Tian Y."/>
            <person name="Yue Z."/>
            <person name="Xu Y."/>
        </authorList>
    </citation>
    <scope>NUCLEOTIDE SEQUENCE [LARGE SCALE GENOMIC DNA]</scope>
    <source>
        <strain evidence="3">cv. Dabenzi</strain>
    </source>
</reference>
<name>A0A218WZK8_PUNGR</name>
<evidence type="ECO:0000313" key="2">
    <source>
        <dbReference type="EMBL" id="OWM77976.1"/>
    </source>
</evidence>
<dbReference type="EMBL" id="MTKT01002507">
    <property type="protein sequence ID" value="OWM77976.1"/>
    <property type="molecule type" value="Genomic_DNA"/>
</dbReference>